<dbReference type="Proteomes" id="UP001628220">
    <property type="component" value="Unassembled WGS sequence"/>
</dbReference>
<keyword evidence="6" id="KW-0720">Serine protease</keyword>
<dbReference type="InterPro" id="IPR043504">
    <property type="entry name" value="Peptidase_S1_PA_chymotrypsin"/>
</dbReference>
<keyword evidence="5" id="KW-0378">Hydrolase</keyword>
<comment type="similarity">
    <text evidence="1">Belongs to the peptidase S46 family.</text>
</comment>
<dbReference type="PANTHER" id="PTHR38469">
    <property type="entry name" value="PERIPLASMIC PEPTIDASE SUBFAMILY S1B"/>
    <property type="match status" value="1"/>
</dbReference>
<evidence type="ECO:0000256" key="3">
    <source>
        <dbReference type="ARBA" id="ARBA00022670"/>
    </source>
</evidence>
<comment type="caution">
    <text evidence="7">The sequence shown here is derived from an EMBL/GenBank/DDBJ whole genome shotgun (WGS) entry which is preliminary data.</text>
</comment>
<dbReference type="RefSeq" id="WP_411914906.1">
    <property type="nucleotide sequence ID" value="NZ_BAAFSF010000001.1"/>
</dbReference>
<gene>
    <name evidence="7" type="ORF">Tsumi_01960</name>
</gene>
<evidence type="ECO:0000256" key="2">
    <source>
        <dbReference type="ARBA" id="ARBA00022438"/>
    </source>
</evidence>
<evidence type="ECO:0000256" key="4">
    <source>
        <dbReference type="ARBA" id="ARBA00022729"/>
    </source>
</evidence>
<evidence type="ECO:0000256" key="1">
    <source>
        <dbReference type="ARBA" id="ARBA00010491"/>
    </source>
</evidence>
<evidence type="ECO:0000256" key="6">
    <source>
        <dbReference type="ARBA" id="ARBA00022825"/>
    </source>
</evidence>
<dbReference type="InterPro" id="IPR019500">
    <property type="entry name" value="Pep_S46"/>
</dbReference>
<protein>
    <submittedName>
        <fullName evidence="7">S46 family peptidase</fullName>
    </submittedName>
</protein>
<dbReference type="PANTHER" id="PTHR38469:SF1">
    <property type="entry name" value="PERIPLASMIC PEPTIDASE SUBFAMILY S1B"/>
    <property type="match status" value="1"/>
</dbReference>
<evidence type="ECO:0000256" key="5">
    <source>
        <dbReference type="ARBA" id="ARBA00022801"/>
    </source>
</evidence>
<dbReference type="PROSITE" id="PS00673">
    <property type="entry name" value="V8_SER"/>
    <property type="match status" value="1"/>
</dbReference>
<dbReference type="InterPro" id="IPR000126">
    <property type="entry name" value="V8_ser_AS"/>
</dbReference>
<sequence length="717" mass="80828">MKRLLLIPLLSLLVVTGAWADGGMWPLWMLSTQEAQMKQMGLNLDEIDIYNPNGSSLKDAVVLFDGGCSGVLVSDQGLLLTNHHCGYDQIQAHSSVGANWLEKGFMSLTMAEELPNPGLEVEIVDEIRDVTAEVNKLLAKRKLVTGMEFLSAGYLTNTLAPEIVGKKAAARPGYKYEIKAFYGGNKYYMFTKKVFRDVRLVAAPPSSIGKFGADTDNWMWPRHTGDFSIFRIYADREGNPVPYSKTNVPYKPKRWVQVTAQGVAPEGFVFIMGYPGTTYQYFTPDEVTEWGEIDNNIRIEMRGIRQEVMLGEMLSDEATNIKYAAKYASSQNGYKRAQGANWAIKNRKLADLKRAQHEEMLRLEAAKGDAQGKTAAEVISRSIAARKSLQIRKQYLLEGILYGIECSLAPLPKAELLDNWDNAAKRSEGLEDLRKQFELFFDKDYDPAVNRKIAKALLTRYAERIAPNEQPQAVRDGIAQYGSAEAYIDKLFDTSIFASKERFEAFMKAPERDLLANDPMVQFGRSCRIEFRTLNEKLQAYDAPLAKARKEYIAARMANPPFGKQPWPDANLTLRFTYGQIKGYKPHDAVLYGERTTLDGVMEKEDPHNWEYVVDERLKKVYEAKDYAPYALSDGRMPVDFCATTHTTGGNSGSPVFNGKGELVGLNFDRNWEGVGGDIEYLPDYQRSIILDIRYLLLVVDKVLGGERLIREMNPIH</sequence>
<accession>A0ABQ0E049</accession>
<keyword evidence="2" id="KW-0031">Aminopeptidase</keyword>
<dbReference type="EMBL" id="BAAFSF010000001">
    <property type="protein sequence ID" value="GAB1251092.1"/>
    <property type="molecule type" value="Genomic_DNA"/>
</dbReference>
<evidence type="ECO:0000313" key="7">
    <source>
        <dbReference type="EMBL" id="GAB1251092.1"/>
    </source>
</evidence>
<proteinExistence type="inferred from homology"/>
<reference evidence="7 8" key="1">
    <citation type="journal article" date="2025" name="Int. J. Syst. Evol. Microbiol.">
        <title>Desulfovibrio falkowii sp. nov., Porphyromonas miyakawae sp. nov., Mediterraneibacter flintii sp. nov. and Owariibacterium komagatae gen. nov., sp. nov., isolated from human faeces.</title>
        <authorList>
            <person name="Hamaguchi T."/>
            <person name="Ohara M."/>
            <person name="Hisatomi A."/>
            <person name="Sekiguchi K."/>
            <person name="Takeda J.I."/>
            <person name="Ueyama J."/>
            <person name="Ito M."/>
            <person name="Nishiwaki H."/>
            <person name="Ogi T."/>
            <person name="Hirayama M."/>
            <person name="Ohkuma M."/>
            <person name="Sakamoto M."/>
            <person name="Ohno K."/>
        </authorList>
    </citation>
    <scope>NUCLEOTIDE SEQUENCE [LARGE SCALE GENOMIC DNA]</scope>
    <source>
        <strain evidence="7 8">13CB11C</strain>
    </source>
</reference>
<dbReference type="Pfam" id="PF10459">
    <property type="entry name" value="Peptidase_S46"/>
    <property type="match status" value="1"/>
</dbReference>
<dbReference type="InterPro" id="IPR009003">
    <property type="entry name" value="Peptidase_S1_PA"/>
</dbReference>
<name>A0ABQ0E049_9PORP</name>
<dbReference type="SUPFAM" id="SSF50494">
    <property type="entry name" value="Trypsin-like serine proteases"/>
    <property type="match status" value="1"/>
</dbReference>
<evidence type="ECO:0000313" key="8">
    <source>
        <dbReference type="Proteomes" id="UP001628220"/>
    </source>
</evidence>
<keyword evidence="8" id="KW-1185">Reference proteome</keyword>
<keyword evidence="3" id="KW-0645">Protease</keyword>
<dbReference type="Gene3D" id="2.40.10.10">
    <property type="entry name" value="Trypsin-like serine proteases"/>
    <property type="match status" value="1"/>
</dbReference>
<keyword evidence="4" id="KW-0732">Signal</keyword>
<organism evidence="7 8">
    <name type="scientific">Porphyromonas miyakawae</name>
    <dbReference type="NCBI Taxonomy" id="3137470"/>
    <lineage>
        <taxon>Bacteria</taxon>
        <taxon>Pseudomonadati</taxon>
        <taxon>Bacteroidota</taxon>
        <taxon>Bacteroidia</taxon>
        <taxon>Bacteroidales</taxon>
        <taxon>Porphyromonadaceae</taxon>
        <taxon>Porphyromonas</taxon>
    </lineage>
</organism>